<dbReference type="Gene3D" id="3.10.450.160">
    <property type="entry name" value="inner membrane protein cigr"/>
    <property type="match status" value="1"/>
</dbReference>
<evidence type="ECO:0000313" key="3">
    <source>
        <dbReference type="Proteomes" id="UP000254487"/>
    </source>
</evidence>
<dbReference type="Pfam" id="PF11776">
    <property type="entry name" value="RcnB"/>
    <property type="match status" value="1"/>
</dbReference>
<gene>
    <name evidence="2" type="primary">rcnB_1</name>
    <name evidence="2" type="ORF">NCTC10313_01996</name>
</gene>
<protein>
    <submittedName>
        <fullName evidence="2">Membrane protein</fullName>
    </submittedName>
</protein>
<organism evidence="2 3">
    <name type="scientific">Klebsiella pneumoniae subsp. ozaenae</name>
    <dbReference type="NCBI Taxonomy" id="574"/>
    <lineage>
        <taxon>Bacteria</taxon>
        <taxon>Pseudomonadati</taxon>
        <taxon>Pseudomonadota</taxon>
        <taxon>Gammaproteobacteria</taxon>
        <taxon>Enterobacterales</taxon>
        <taxon>Enterobacteriaceae</taxon>
        <taxon>Klebsiella/Raoultella group</taxon>
        <taxon>Klebsiella</taxon>
        <taxon>Klebsiella pneumoniae complex</taxon>
    </lineage>
</organism>
<sequence length="179" mass="19958">MPGIVLVNQLLTLSSHLPGTKELNQEVYHEKDDFSGSNFILCAERPGLCRWPERRPSSGQPTVWQNGPDHDGHAPQGGPDAHHQGDHDQRGPDRDGHDKRDLARHEQDHFAWRGNDFRKGHPAPAPFRGDEYRVRDWSDRGLPPPPEGHHWSYIDGNYVLIAAATGIITSILVSGALGH</sequence>
<proteinExistence type="predicted"/>
<dbReference type="InterPro" id="IPR024572">
    <property type="entry name" value="RcnB"/>
</dbReference>
<feature type="region of interest" description="Disordered" evidence="1">
    <location>
        <begin position="52"/>
        <end position="130"/>
    </location>
</feature>
<reference evidence="2 3" key="1">
    <citation type="submission" date="2018-06" db="EMBL/GenBank/DDBJ databases">
        <authorList>
            <consortium name="Pathogen Informatics"/>
            <person name="Doyle S."/>
        </authorList>
    </citation>
    <scope>NUCLEOTIDE SEQUENCE [LARGE SCALE GENOMIC DNA]</scope>
    <source>
        <strain evidence="2 3">NCTC10313</strain>
    </source>
</reference>
<evidence type="ECO:0000256" key="1">
    <source>
        <dbReference type="SAM" id="MobiDB-lite"/>
    </source>
</evidence>
<dbReference type="AlphaFoldDB" id="A0A377Z432"/>
<evidence type="ECO:0000313" key="2">
    <source>
        <dbReference type="EMBL" id="STU61147.1"/>
    </source>
</evidence>
<dbReference type="Proteomes" id="UP000254487">
    <property type="component" value="Unassembled WGS sequence"/>
</dbReference>
<name>A0A377Z432_KLEPO</name>
<dbReference type="EMBL" id="UGLW01000003">
    <property type="protein sequence ID" value="STU61147.1"/>
    <property type="molecule type" value="Genomic_DNA"/>
</dbReference>
<feature type="compositionally biased region" description="Basic and acidic residues" evidence="1">
    <location>
        <begin position="80"/>
        <end position="119"/>
    </location>
</feature>
<accession>A0A377Z432</accession>